<dbReference type="AlphaFoldDB" id="A0A1W0WGD1"/>
<evidence type="ECO:0000256" key="8">
    <source>
        <dbReference type="SAM" id="Phobius"/>
    </source>
</evidence>
<evidence type="ECO:0000313" key="9">
    <source>
        <dbReference type="EMBL" id="OQV14258.1"/>
    </source>
</evidence>
<keyword evidence="6 8" id="KW-0472">Membrane</keyword>
<evidence type="ECO:0000256" key="1">
    <source>
        <dbReference type="ARBA" id="ARBA00004477"/>
    </source>
</evidence>
<evidence type="ECO:0000256" key="4">
    <source>
        <dbReference type="ARBA" id="ARBA00022824"/>
    </source>
</evidence>
<keyword evidence="4" id="KW-0256">Endoplasmic reticulum</keyword>
<protein>
    <recommendedName>
        <fullName evidence="11">Rab5-interacting protein</fullName>
    </recommendedName>
</protein>
<feature type="compositionally biased region" description="Basic and acidic residues" evidence="7">
    <location>
        <begin position="43"/>
        <end position="52"/>
    </location>
</feature>
<keyword evidence="10" id="KW-1185">Reference proteome</keyword>
<comment type="similarity">
    <text evidence="2">Belongs to the EMC6 family.</text>
</comment>
<evidence type="ECO:0000256" key="7">
    <source>
        <dbReference type="SAM" id="MobiDB-lite"/>
    </source>
</evidence>
<evidence type="ECO:0000256" key="5">
    <source>
        <dbReference type="ARBA" id="ARBA00022989"/>
    </source>
</evidence>
<dbReference type="OrthoDB" id="286395at2759"/>
<feature type="transmembrane region" description="Helical" evidence="8">
    <location>
        <begin position="168"/>
        <end position="188"/>
    </location>
</feature>
<dbReference type="EMBL" id="MTYJ01000107">
    <property type="protein sequence ID" value="OQV14258.1"/>
    <property type="molecule type" value="Genomic_DNA"/>
</dbReference>
<evidence type="ECO:0000256" key="3">
    <source>
        <dbReference type="ARBA" id="ARBA00022692"/>
    </source>
</evidence>
<dbReference type="PANTHER" id="PTHR12906">
    <property type="entry name" value="PROTEIN C20ORF24 RAB5-INTERACTING PROTEIN"/>
    <property type="match status" value="1"/>
</dbReference>
<comment type="caution">
    <text evidence="9">The sequence shown here is derived from an EMBL/GenBank/DDBJ whole genome shotgun (WGS) entry which is preliminary data.</text>
</comment>
<dbReference type="PANTHER" id="PTHR12906:SF0">
    <property type="entry name" value="GEL COMPLEX SUBUNIT OPTI"/>
    <property type="match status" value="1"/>
</dbReference>
<sequence>MGSGLASKYSVRWRESRASCHVSWSTIGLATFPREVEMASDDAEKIRVKREMEDNESENQSGSGKPPGMETPRRKKEEDIVEIPVWKRAFQRSAVWPDKDEFLDVIYWMQQALALIVGLLCGVLPLKGFLGFAAYGATSCLAVFWYSTNFQDVDLDDTFGDKTTVLKEGFPSSLATFLVTWIMVYTALHAF</sequence>
<evidence type="ECO:0000256" key="6">
    <source>
        <dbReference type="ARBA" id="ARBA00023136"/>
    </source>
</evidence>
<gene>
    <name evidence="9" type="ORF">BV898_11495</name>
</gene>
<evidence type="ECO:0000256" key="2">
    <source>
        <dbReference type="ARBA" id="ARBA00009436"/>
    </source>
</evidence>
<dbReference type="GO" id="GO:0097250">
    <property type="term" value="P:mitochondrial respirasome assembly"/>
    <property type="evidence" value="ECO:0007669"/>
    <property type="project" value="InterPro"/>
</dbReference>
<dbReference type="GO" id="GO:0005789">
    <property type="term" value="C:endoplasmic reticulum membrane"/>
    <property type="evidence" value="ECO:0007669"/>
    <property type="project" value="UniProtKB-SubCell"/>
</dbReference>
<organism evidence="9 10">
    <name type="scientific">Hypsibius exemplaris</name>
    <name type="common">Freshwater tardigrade</name>
    <dbReference type="NCBI Taxonomy" id="2072580"/>
    <lineage>
        <taxon>Eukaryota</taxon>
        <taxon>Metazoa</taxon>
        <taxon>Ecdysozoa</taxon>
        <taxon>Tardigrada</taxon>
        <taxon>Eutardigrada</taxon>
        <taxon>Parachela</taxon>
        <taxon>Hypsibioidea</taxon>
        <taxon>Hypsibiidae</taxon>
        <taxon>Hypsibius</taxon>
    </lineage>
</organism>
<feature type="region of interest" description="Disordered" evidence="7">
    <location>
        <begin position="43"/>
        <end position="76"/>
    </location>
</feature>
<comment type="subcellular location">
    <subcellularLocation>
        <location evidence="1">Endoplasmic reticulum membrane</location>
        <topology evidence="1">Multi-pass membrane protein</topology>
    </subcellularLocation>
</comment>
<dbReference type="GO" id="GO:0005739">
    <property type="term" value="C:mitochondrion"/>
    <property type="evidence" value="ECO:0007669"/>
    <property type="project" value="GOC"/>
</dbReference>
<accession>A0A1W0WGD1</accession>
<name>A0A1W0WGD1_HYPEX</name>
<evidence type="ECO:0008006" key="11">
    <source>
        <dbReference type="Google" id="ProtNLM"/>
    </source>
</evidence>
<proteinExistence type="inferred from homology"/>
<feature type="transmembrane region" description="Helical" evidence="8">
    <location>
        <begin position="105"/>
        <end position="124"/>
    </location>
</feature>
<keyword evidence="3 8" id="KW-0812">Transmembrane</keyword>
<dbReference type="Pfam" id="PF07019">
    <property type="entry name" value="EMC6"/>
    <property type="match status" value="1"/>
</dbReference>
<dbReference type="Proteomes" id="UP000192578">
    <property type="component" value="Unassembled WGS sequence"/>
</dbReference>
<keyword evidence="5 8" id="KW-1133">Transmembrane helix</keyword>
<dbReference type="InterPro" id="IPR010742">
    <property type="entry name" value="RCAF1"/>
</dbReference>
<dbReference type="InterPro" id="IPR029008">
    <property type="entry name" value="EMC6-like"/>
</dbReference>
<reference evidence="10" key="1">
    <citation type="submission" date="2017-01" db="EMBL/GenBank/DDBJ databases">
        <title>Comparative genomics of anhydrobiosis in the tardigrade Hypsibius dujardini.</title>
        <authorList>
            <person name="Yoshida Y."/>
            <person name="Koutsovoulos G."/>
            <person name="Laetsch D."/>
            <person name="Stevens L."/>
            <person name="Kumar S."/>
            <person name="Horikawa D."/>
            <person name="Ishino K."/>
            <person name="Komine S."/>
            <person name="Tomita M."/>
            <person name="Blaxter M."/>
            <person name="Arakawa K."/>
        </authorList>
    </citation>
    <scope>NUCLEOTIDE SEQUENCE [LARGE SCALE GENOMIC DNA]</scope>
    <source>
        <strain evidence="10">Z151</strain>
    </source>
</reference>
<evidence type="ECO:0000313" key="10">
    <source>
        <dbReference type="Proteomes" id="UP000192578"/>
    </source>
</evidence>